<dbReference type="PANTHER" id="PTHR45694:SF5">
    <property type="entry name" value="GLUTAREDOXIN 2"/>
    <property type="match status" value="1"/>
</dbReference>
<dbReference type="SUPFAM" id="SSF52833">
    <property type="entry name" value="Thioredoxin-like"/>
    <property type="match status" value="1"/>
</dbReference>
<dbReference type="InterPro" id="IPR011899">
    <property type="entry name" value="Glutaredoxin_euk/vir"/>
</dbReference>
<dbReference type="InterPro" id="IPR002109">
    <property type="entry name" value="Glutaredoxin"/>
</dbReference>
<evidence type="ECO:0000259" key="2">
    <source>
        <dbReference type="Pfam" id="PF00462"/>
    </source>
</evidence>
<dbReference type="InterPro" id="IPR036249">
    <property type="entry name" value="Thioredoxin-like_sf"/>
</dbReference>
<reference evidence="3 4" key="1">
    <citation type="journal article" date="2018" name="BMC Genomics">
        <title>Comparative genome analyses reveal sequence features reflecting distinct modes of host-adaptation between dicot and monocot powdery mildew.</title>
        <authorList>
            <person name="Wu Y."/>
            <person name="Ma X."/>
            <person name="Pan Z."/>
            <person name="Kale S.D."/>
            <person name="Song Y."/>
            <person name="King H."/>
            <person name="Zhang Q."/>
            <person name="Presley C."/>
            <person name="Deng X."/>
            <person name="Wei C.I."/>
            <person name="Xiao S."/>
        </authorList>
    </citation>
    <scope>NUCLEOTIDE SEQUENCE [LARGE SCALE GENOMIC DNA]</scope>
    <source>
        <strain evidence="3">UMSG1</strain>
    </source>
</reference>
<dbReference type="InterPro" id="IPR014025">
    <property type="entry name" value="Glutaredoxin_subgr"/>
</dbReference>
<dbReference type="GO" id="GO:0015038">
    <property type="term" value="F:glutathione disulfide oxidoreductase activity"/>
    <property type="evidence" value="ECO:0007669"/>
    <property type="project" value="TreeGrafter"/>
</dbReference>
<dbReference type="CDD" id="cd03419">
    <property type="entry name" value="GRX_GRXh_1_2_like"/>
    <property type="match status" value="1"/>
</dbReference>
<dbReference type="GO" id="GO:0000324">
    <property type="term" value="C:fungal-type vacuole"/>
    <property type="evidence" value="ECO:0007669"/>
    <property type="project" value="TreeGrafter"/>
</dbReference>
<dbReference type="GO" id="GO:0005796">
    <property type="term" value="C:Golgi lumen"/>
    <property type="evidence" value="ECO:0007669"/>
    <property type="project" value="TreeGrafter"/>
</dbReference>
<accession>A0A420IPL7</accession>
<dbReference type="Gene3D" id="3.40.30.10">
    <property type="entry name" value="Glutaredoxin"/>
    <property type="match status" value="1"/>
</dbReference>
<evidence type="ECO:0000256" key="1">
    <source>
        <dbReference type="SAM" id="MobiDB-lite"/>
    </source>
</evidence>
<comment type="caution">
    <text evidence="3">The sequence shown here is derived from an EMBL/GenBank/DDBJ whole genome shotgun (WGS) entry which is preliminary data.</text>
</comment>
<evidence type="ECO:0000313" key="4">
    <source>
        <dbReference type="Proteomes" id="UP000285326"/>
    </source>
</evidence>
<feature type="region of interest" description="Disordered" evidence="1">
    <location>
        <begin position="75"/>
        <end position="112"/>
    </location>
</feature>
<feature type="domain" description="Glutaredoxin" evidence="2">
    <location>
        <begin position="147"/>
        <end position="212"/>
    </location>
</feature>
<dbReference type="GO" id="GO:0005801">
    <property type="term" value="C:cis-Golgi network"/>
    <property type="evidence" value="ECO:0007669"/>
    <property type="project" value="TreeGrafter"/>
</dbReference>
<dbReference type="NCBIfam" id="TIGR02180">
    <property type="entry name" value="GRX_euk"/>
    <property type="match status" value="1"/>
</dbReference>
<name>A0A420IPL7_9PEZI</name>
<dbReference type="PROSITE" id="PS51354">
    <property type="entry name" value="GLUTAREDOXIN_2"/>
    <property type="match status" value="1"/>
</dbReference>
<dbReference type="Pfam" id="PF00462">
    <property type="entry name" value="Glutaredoxin"/>
    <property type="match status" value="1"/>
</dbReference>
<sequence length="247" mass="27161">MLSTRRRQFVNMLIFLLLILFILYSSILARFRTPEVALDSSSGSFLTKTYLGLENEQAQSELISGSSLHNEGQFVSGNPQSSLSSLSSSSNEPETINKVSTAGVPSDDVNNRNHISAEISSERSVLKSEKKNEVEEELHRILSISPVVIFSKTRCPFSVRAKNILLKKYSIDPAPHIVELDQHPLGSSLQKSLAALTGRSSVPNVFISGQSIGGCDEVIDLDQKNILATKIYELGKQSIKVQLRQTT</sequence>
<gene>
    <name evidence="3" type="ORF">GcM1_226016</name>
</gene>
<proteinExistence type="predicted"/>
<dbReference type="EMBL" id="MCBS01022680">
    <property type="protein sequence ID" value="RKF76498.1"/>
    <property type="molecule type" value="Genomic_DNA"/>
</dbReference>
<evidence type="ECO:0000313" key="3">
    <source>
        <dbReference type="EMBL" id="RKF76498.1"/>
    </source>
</evidence>
<dbReference type="PRINTS" id="PR00160">
    <property type="entry name" value="GLUTAREDOXIN"/>
</dbReference>
<feature type="compositionally biased region" description="Polar residues" evidence="1">
    <location>
        <begin position="91"/>
        <end position="100"/>
    </location>
</feature>
<organism evidence="3 4">
    <name type="scientific">Golovinomyces cichoracearum</name>
    <dbReference type="NCBI Taxonomy" id="62708"/>
    <lineage>
        <taxon>Eukaryota</taxon>
        <taxon>Fungi</taxon>
        <taxon>Dikarya</taxon>
        <taxon>Ascomycota</taxon>
        <taxon>Pezizomycotina</taxon>
        <taxon>Leotiomycetes</taxon>
        <taxon>Erysiphales</taxon>
        <taxon>Erysiphaceae</taxon>
        <taxon>Golovinomyces</taxon>
    </lineage>
</organism>
<dbReference type="PANTHER" id="PTHR45694">
    <property type="entry name" value="GLUTAREDOXIN 2"/>
    <property type="match status" value="1"/>
</dbReference>
<feature type="compositionally biased region" description="Low complexity" evidence="1">
    <location>
        <begin position="81"/>
        <end position="90"/>
    </location>
</feature>
<dbReference type="AlphaFoldDB" id="A0A420IPL7"/>
<dbReference type="Proteomes" id="UP000285326">
    <property type="component" value="Unassembled WGS sequence"/>
</dbReference>
<protein>
    <submittedName>
        <fullName evidence="3">Monothiol glutaredoxin-7</fullName>
    </submittedName>
</protein>
<dbReference type="GO" id="GO:0034599">
    <property type="term" value="P:cellular response to oxidative stress"/>
    <property type="evidence" value="ECO:0007669"/>
    <property type="project" value="TreeGrafter"/>
</dbReference>